<dbReference type="Proteomes" id="UP000037923">
    <property type="component" value="Unassembled WGS sequence"/>
</dbReference>
<evidence type="ECO:0000259" key="6">
    <source>
        <dbReference type="Pfam" id="PF06747"/>
    </source>
</evidence>
<feature type="domain" description="CHCH" evidence="6">
    <location>
        <begin position="30"/>
        <end position="63"/>
    </location>
</feature>
<dbReference type="RefSeq" id="XP_015661326.1">
    <property type="nucleotide sequence ID" value="XM_015799724.1"/>
</dbReference>
<dbReference type="InterPro" id="IPR010625">
    <property type="entry name" value="CHCH"/>
</dbReference>
<keyword evidence="2" id="KW-0963">Cytoplasm</keyword>
<evidence type="ECO:0000256" key="1">
    <source>
        <dbReference type="ARBA" id="ARBA00004496"/>
    </source>
</evidence>
<protein>
    <recommendedName>
        <fullName evidence="5">Cytochrome c oxidase assembly protein COX19</fullName>
    </recommendedName>
</protein>
<dbReference type="OrthoDB" id="268594at2759"/>
<dbReference type="SUPFAM" id="SSF47072">
    <property type="entry name" value="Cysteine alpha-hairpin motif"/>
    <property type="match status" value="1"/>
</dbReference>
<dbReference type="PANTHER" id="PTHR21107">
    <property type="entry name" value="CYTOCHROME C OXIDASE ASSEMBLY PROTEIN COX19"/>
    <property type="match status" value="1"/>
</dbReference>
<dbReference type="EMBL" id="LGTL01000004">
    <property type="protein sequence ID" value="KPA82888.1"/>
    <property type="molecule type" value="Genomic_DNA"/>
</dbReference>
<comment type="caution">
    <text evidence="7">The sequence shown here is derived from an EMBL/GenBank/DDBJ whole genome shotgun (WGS) entry which is preliminary data.</text>
</comment>
<dbReference type="VEuPathDB" id="TriTrypDB:LpyrH10_04_1960"/>
<dbReference type="GO" id="GO:0005758">
    <property type="term" value="C:mitochondrial intermembrane space"/>
    <property type="evidence" value="ECO:0007669"/>
    <property type="project" value="TreeGrafter"/>
</dbReference>
<evidence type="ECO:0000256" key="3">
    <source>
        <dbReference type="ARBA" id="ARBA00023157"/>
    </source>
</evidence>
<keyword evidence="3" id="KW-1015">Disulfide bond</keyword>
<dbReference type="AlphaFoldDB" id="A0A0N0DXE5"/>
<proteinExistence type="inferred from homology"/>
<sequence>MANGVTANSMLISVKAPDLGSFPLDHYRECKNEIEKYYTCLKENEYVSPMCRDQVREYLQCRMDRGLMKKTDVSSFGIPETEFVPTKQHRIDLREQWLRQKMNQVSVVAVENYVRDDLQTPDGYEKEKEG</sequence>
<dbReference type="OMA" id="QVTAVWE"/>
<dbReference type="RefSeq" id="XP_015661327.1">
    <property type="nucleotide sequence ID" value="XM_015799725.1"/>
</dbReference>
<evidence type="ECO:0000256" key="4">
    <source>
        <dbReference type="ARBA" id="ARBA00038223"/>
    </source>
</evidence>
<dbReference type="GeneID" id="26902937"/>
<comment type="subcellular location">
    <subcellularLocation>
        <location evidence="1">Cytoplasm</location>
    </subcellularLocation>
</comment>
<evidence type="ECO:0000313" key="7">
    <source>
        <dbReference type="EMBL" id="KPA82888.1"/>
    </source>
</evidence>
<keyword evidence="8" id="KW-1185">Reference proteome</keyword>
<dbReference type="EMBL" id="LGTL01000004">
    <property type="protein sequence ID" value="KPA82887.1"/>
    <property type="molecule type" value="Genomic_DNA"/>
</dbReference>
<evidence type="ECO:0000313" key="8">
    <source>
        <dbReference type="Proteomes" id="UP000037923"/>
    </source>
</evidence>
<dbReference type="PANTHER" id="PTHR21107:SF2">
    <property type="entry name" value="CYTOCHROME C OXIDASE ASSEMBLY PROTEIN COX19"/>
    <property type="match status" value="1"/>
</dbReference>
<organism evidence="7 8">
    <name type="scientific">Leptomonas pyrrhocoris</name>
    <name type="common">Firebug parasite</name>
    <dbReference type="NCBI Taxonomy" id="157538"/>
    <lineage>
        <taxon>Eukaryota</taxon>
        <taxon>Discoba</taxon>
        <taxon>Euglenozoa</taxon>
        <taxon>Kinetoplastea</taxon>
        <taxon>Metakinetoplastina</taxon>
        <taxon>Trypanosomatida</taxon>
        <taxon>Trypanosomatidae</taxon>
        <taxon>Leishmaniinae</taxon>
        <taxon>Leptomonas</taxon>
    </lineage>
</organism>
<evidence type="ECO:0000256" key="2">
    <source>
        <dbReference type="ARBA" id="ARBA00022490"/>
    </source>
</evidence>
<dbReference type="PROSITE" id="PS51808">
    <property type="entry name" value="CHCH"/>
    <property type="match status" value="1"/>
</dbReference>
<evidence type="ECO:0000256" key="5">
    <source>
        <dbReference type="ARBA" id="ARBA00039385"/>
    </source>
</evidence>
<name>A0A0N0DXE5_LEPPY</name>
<dbReference type="GO" id="GO:0033617">
    <property type="term" value="P:mitochondrial respiratory chain complex IV assembly"/>
    <property type="evidence" value="ECO:0007669"/>
    <property type="project" value="TreeGrafter"/>
</dbReference>
<comment type="similarity">
    <text evidence="4">Belongs to the COX19 family.</text>
</comment>
<dbReference type="InterPro" id="IPR009069">
    <property type="entry name" value="Cys_alpha_HP_mot_SF"/>
</dbReference>
<accession>A0A0N0DXE5</accession>
<reference evidence="7 8" key="1">
    <citation type="submission" date="2015-07" db="EMBL/GenBank/DDBJ databases">
        <title>High-quality genome of monoxenous trypanosomatid Leptomonas pyrrhocoris.</title>
        <authorList>
            <person name="Flegontov P."/>
            <person name="Butenko A."/>
            <person name="Firsov S."/>
            <person name="Vlcek C."/>
            <person name="Logacheva M.D."/>
            <person name="Field M."/>
            <person name="Filatov D."/>
            <person name="Flegontova O."/>
            <person name="Gerasimov E."/>
            <person name="Jackson A.P."/>
            <person name="Kelly S."/>
            <person name="Opperdoes F."/>
            <person name="O'Reilly A."/>
            <person name="Votypka J."/>
            <person name="Yurchenko V."/>
            <person name="Lukes J."/>
        </authorList>
    </citation>
    <scope>NUCLEOTIDE SEQUENCE [LARGE SCALE GENOMIC DNA]</scope>
    <source>
        <strain evidence="7">H10</strain>
    </source>
</reference>
<gene>
    <name evidence="7" type="ORF">ABB37_02646</name>
</gene>
<dbReference type="Pfam" id="PF06747">
    <property type="entry name" value="CHCH"/>
    <property type="match status" value="1"/>
</dbReference>
<dbReference type="InterPro" id="IPR051383">
    <property type="entry name" value="COX19"/>
</dbReference>